<dbReference type="NCBIfam" id="TIGR02059">
    <property type="entry name" value="swm_rep_I"/>
    <property type="match status" value="4"/>
</dbReference>
<dbReference type="PANTHER" id="PTHR43308:SF5">
    <property type="entry name" value="S-LAYER PROTEIN _ PEPTIDOGLYCAN ENDO-BETA-N-ACETYLGLUCOSAMINIDASE"/>
    <property type="match status" value="1"/>
</dbReference>
<dbReference type="InterPro" id="IPR001119">
    <property type="entry name" value="SLH_dom"/>
</dbReference>
<dbReference type="Gene3D" id="2.60.40.1220">
    <property type="match status" value="3"/>
</dbReference>
<sequence length="1142" mass="123701">MDAVYFIREIMRSCVLGNEREIKGGEFYVKRTLAILLTIALAMELSANAAMALPQIDSSTALKDSVKDKIEGLKTIKVASMSPAAGATDVNVGTELILTFSSEVEKGSGNITVRKKNGDKVEDVAVDGSQVRLDDTKKKATITLSKSLESGTSYRVQADFGTFKSGSSEFLGIYDPTEWTFTTAADTGAPQLDTVSPAIGQRDVRVDSKLVLTFKEKVWKQSGGSVIMKQAKDGKVLEALPMSSNRVTGDGTNTITIDPVQQLKPNMDYTIEIAADSLRNASGKSYAGLNTWKFTTGNLDTAAPSLKSAALSKVDTIRLTFDKELKKTSVPPAASFEVWVNGDTRRVTGTAMGNDYVDVSLENGVSVGQSISISYRPGADRKSIQDTAGNAAAAFEKVSVSNEVDRTPPVVKQVNAQGMKVVLDMSEPLDAVSARAYEQFKVTVDGSEKTVSRISVDGSKVTLSLIYVIRDNQTVRVSYKPDRYPLTDRSGNKLEAFTDVLARNDADTKAPVLQRAEVSGSLLTLTYDEQLDTSKVPPRSHFSVYVNRSSRSVDSVQVRDNVVNLILSSSVSDGDDVTVSYVPGTGEPRISDLAGNKAAVFTLKKVDNGSDRTAPTLRSASVKGSTMTLVFSERLKELPSPDESQFVVHSDNRVIKVKRASTRNEEVTLTLDEAVNAYSAVTVAYLQGKNPVKDLAGNSLQSFASTTVTNKTDGSTTRPGDLQPATFRWFLDDGWYLLSSSAADTSSDRSLSGGTAKRYTIPATKLKSSFEYVLKNGTRNHLAFDVPTSERGAVVAVPLQTLNEVYNKANDAIFSIRYGDILMSVPLRELDFRALEREWGNNQAYLLLQAESQSGSDSNALLRSLNDTGARVRVNPIEFRLSAFAGSATPRTIEANLKYKVRNAQLIQRSNASAVRYDSVLNKAGYVPTVTKQELGVAVYAFQFKGNRSVAMMDRSKDFSDIRNHWGREAIRELASKYIIEGVSNNAFAPNANITRGQFAILLARSLGLQADASGASAYRDVNQTSMMAPYIGAATKAGIIGGYENGMFRPNESINREQMAVMLVRAMEYTGRNVASNPSALNKFNDRGQVSGYAREGVGKAVSAGIVQGMTANTFQPKATATRAQAAVMLKRMLEQIEYLG</sequence>
<dbReference type="EMBL" id="LS992241">
    <property type="protein sequence ID" value="SYX82301.1"/>
    <property type="molecule type" value="Genomic_DNA"/>
</dbReference>
<organism evidence="3 4">
    <name type="scientific">Paenibacillus alvei</name>
    <name type="common">Bacillus alvei</name>
    <dbReference type="NCBI Taxonomy" id="44250"/>
    <lineage>
        <taxon>Bacteria</taxon>
        <taxon>Bacillati</taxon>
        <taxon>Bacillota</taxon>
        <taxon>Bacilli</taxon>
        <taxon>Bacillales</taxon>
        <taxon>Paenibacillaceae</taxon>
        <taxon>Paenibacillus</taxon>
    </lineage>
</organism>
<gene>
    <name evidence="3" type="ORF">PBLR_10723</name>
</gene>
<feature type="domain" description="SLH" evidence="2">
    <location>
        <begin position="1082"/>
        <end position="1142"/>
    </location>
</feature>
<accession>A0A383R6L9</accession>
<dbReference type="PANTHER" id="PTHR43308">
    <property type="entry name" value="OUTER MEMBRANE PROTEIN ALPHA-RELATED"/>
    <property type="match status" value="1"/>
</dbReference>
<dbReference type="InterPro" id="IPR032812">
    <property type="entry name" value="SbsA_Ig"/>
</dbReference>
<evidence type="ECO:0000313" key="4">
    <source>
        <dbReference type="Proteomes" id="UP000304148"/>
    </source>
</evidence>
<dbReference type="Pfam" id="PF13753">
    <property type="entry name" value="SWM_repeat"/>
    <property type="match status" value="4"/>
</dbReference>
<protein>
    <submittedName>
        <fullName evidence="3">Repeat-containing protein</fullName>
    </submittedName>
</protein>
<dbReference type="Pfam" id="PF00395">
    <property type="entry name" value="SLH"/>
    <property type="match status" value="3"/>
</dbReference>
<dbReference type="InterPro" id="IPR014755">
    <property type="entry name" value="Cu-Rt/internalin_Ig-like"/>
</dbReference>
<proteinExistence type="predicted"/>
<evidence type="ECO:0000259" key="2">
    <source>
        <dbReference type="PROSITE" id="PS51272"/>
    </source>
</evidence>
<dbReference type="Proteomes" id="UP000304148">
    <property type="component" value="Chromosome"/>
</dbReference>
<dbReference type="Pfam" id="PF13205">
    <property type="entry name" value="Big_5"/>
    <property type="match status" value="2"/>
</dbReference>
<dbReference type="InterPro" id="IPR011801">
    <property type="entry name" value="Swm_rep_I_cyn"/>
</dbReference>
<evidence type="ECO:0000313" key="3">
    <source>
        <dbReference type="EMBL" id="SYX82301.1"/>
    </source>
</evidence>
<dbReference type="InterPro" id="IPR028059">
    <property type="entry name" value="SWM_rpt"/>
</dbReference>
<keyword evidence="1" id="KW-0732">Signal</keyword>
<feature type="domain" description="SLH" evidence="2">
    <location>
        <begin position="1015"/>
        <end position="1078"/>
    </location>
</feature>
<name>A0A383R6L9_PAEAL</name>
<dbReference type="AlphaFoldDB" id="A0A383R6L9"/>
<feature type="domain" description="SLH" evidence="2">
    <location>
        <begin position="954"/>
        <end position="1014"/>
    </location>
</feature>
<dbReference type="InterPro" id="IPR051465">
    <property type="entry name" value="Cell_Envelope_Struct_Comp"/>
</dbReference>
<reference evidence="4" key="1">
    <citation type="submission" date="2018-08" db="EMBL/GenBank/DDBJ databases">
        <authorList>
            <person name="Chevrot R."/>
        </authorList>
    </citation>
    <scope>NUCLEOTIDE SEQUENCE [LARGE SCALE GENOMIC DNA]</scope>
</reference>
<dbReference type="PROSITE" id="PS51272">
    <property type="entry name" value="SLH"/>
    <property type="match status" value="3"/>
</dbReference>
<evidence type="ECO:0000256" key="1">
    <source>
        <dbReference type="ARBA" id="ARBA00022729"/>
    </source>
</evidence>